<evidence type="ECO:0000313" key="2">
    <source>
        <dbReference type="Proteomes" id="UP000559256"/>
    </source>
</evidence>
<dbReference type="Proteomes" id="UP000559256">
    <property type="component" value="Unassembled WGS sequence"/>
</dbReference>
<proteinExistence type="predicted"/>
<comment type="caution">
    <text evidence="1">The sequence shown here is derived from an EMBL/GenBank/DDBJ whole genome shotgun (WGS) entry which is preliminary data.</text>
</comment>
<keyword evidence="2" id="KW-1185">Reference proteome</keyword>
<gene>
    <name evidence="1" type="ORF">D9758_012583</name>
</gene>
<name>A0A8H5CIP3_9AGAR</name>
<protein>
    <submittedName>
        <fullName evidence="1">Uncharacterized protein</fullName>
    </submittedName>
</protein>
<evidence type="ECO:0000313" key="1">
    <source>
        <dbReference type="EMBL" id="KAF5341513.1"/>
    </source>
</evidence>
<dbReference type="EMBL" id="JAACJM010000162">
    <property type="protein sequence ID" value="KAF5341513.1"/>
    <property type="molecule type" value="Genomic_DNA"/>
</dbReference>
<dbReference type="AlphaFoldDB" id="A0A8H5CIP3"/>
<accession>A0A8H5CIP3</accession>
<organism evidence="1 2">
    <name type="scientific">Tetrapyrgos nigripes</name>
    <dbReference type="NCBI Taxonomy" id="182062"/>
    <lineage>
        <taxon>Eukaryota</taxon>
        <taxon>Fungi</taxon>
        <taxon>Dikarya</taxon>
        <taxon>Basidiomycota</taxon>
        <taxon>Agaricomycotina</taxon>
        <taxon>Agaricomycetes</taxon>
        <taxon>Agaricomycetidae</taxon>
        <taxon>Agaricales</taxon>
        <taxon>Marasmiineae</taxon>
        <taxon>Marasmiaceae</taxon>
        <taxon>Tetrapyrgos</taxon>
    </lineage>
</organism>
<sequence>MICQMRIKTPMATTLRPDNFEPSLLSLIEPYFVLEHSLPVMKFTTVFGSLLVLALGAYAQDGADATPTPAPSSADGTVSSALSDASSVSSEVASDVSSAASAATSGAASLTSAAGSAASSILHGTPSSSSAAQTATSGNATDHNGASAFYVNREGLAVGVGAGLLAAIVL</sequence>
<reference evidence="1 2" key="1">
    <citation type="journal article" date="2020" name="ISME J.">
        <title>Uncovering the hidden diversity of litter-decomposition mechanisms in mushroom-forming fungi.</title>
        <authorList>
            <person name="Floudas D."/>
            <person name="Bentzer J."/>
            <person name="Ahren D."/>
            <person name="Johansson T."/>
            <person name="Persson P."/>
            <person name="Tunlid A."/>
        </authorList>
    </citation>
    <scope>NUCLEOTIDE SEQUENCE [LARGE SCALE GENOMIC DNA]</scope>
    <source>
        <strain evidence="1 2">CBS 291.85</strain>
    </source>
</reference>